<dbReference type="KEGG" id="bcoh:BC6307_07155"/>
<dbReference type="RefSeq" id="WP_066411226.1">
    <property type="nucleotide sequence ID" value="NZ_CP018866.1"/>
</dbReference>
<protein>
    <submittedName>
        <fullName evidence="1">Uncharacterized protein</fullName>
    </submittedName>
</protein>
<evidence type="ECO:0000313" key="1">
    <source>
        <dbReference type="EMBL" id="AST91070.1"/>
    </source>
</evidence>
<name>A0A223KNJ3_9BACI</name>
<sequence length="71" mass="8399">MPKNKGIYLFLYILGPVSKELEFVARELEKSVFTRPRTMLTHARVFVENILQLVMKVEGFIEVNWMTLKVR</sequence>
<proteinExistence type="predicted"/>
<gene>
    <name evidence="1" type="ORF">BC6307_07155</name>
</gene>
<dbReference type="STRING" id="1314751.GCA_001591425_00339"/>
<reference evidence="1 2" key="1">
    <citation type="submission" date="2016-12" db="EMBL/GenBank/DDBJ databases">
        <title>The whole genome sequencing and assembly of Bacillus cohnii DSM 6307T strain.</title>
        <authorList>
            <person name="Lee Y.-J."/>
            <person name="Yi H."/>
            <person name="Bahn Y.-S."/>
            <person name="Kim J.F."/>
            <person name="Lee D.-W."/>
        </authorList>
    </citation>
    <scope>NUCLEOTIDE SEQUENCE [LARGE SCALE GENOMIC DNA]</scope>
    <source>
        <strain evidence="1 2">DSM 6307</strain>
    </source>
</reference>
<dbReference type="EMBL" id="CP018866">
    <property type="protein sequence ID" value="AST91070.1"/>
    <property type="molecule type" value="Genomic_DNA"/>
</dbReference>
<organism evidence="1 2">
    <name type="scientific">Sutcliffiella cohnii</name>
    <dbReference type="NCBI Taxonomy" id="33932"/>
    <lineage>
        <taxon>Bacteria</taxon>
        <taxon>Bacillati</taxon>
        <taxon>Bacillota</taxon>
        <taxon>Bacilli</taxon>
        <taxon>Bacillales</taxon>
        <taxon>Bacillaceae</taxon>
        <taxon>Sutcliffiella</taxon>
    </lineage>
</organism>
<dbReference type="Proteomes" id="UP000215224">
    <property type="component" value="Chromosome"/>
</dbReference>
<keyword evidence="2" id="KW-1185">Reference proteome</keyword>
<accession>A0A223KNJ3</accession>
<evidence type="ECO:0000313" key="2">
    <source>
        <dbReference type="Proteomes" id="UP000215224"/>
    </source>
</evidence>
<dbReference type="AlphaFoldDB" id="A0A223KNJ3"/>